<feature type="region of interest" description="Disordered" evidence="1">
    <location>
        <begin position="1"/>
        <end position="44"/>
    </location>
</feature>
<accession>A0A8X8Y9H4</accession>
<protein>
    <submittedName>
        <fullName evidence="2">Uncharacterized protein</fullName>
    </submittedName>
</protein>
<feature type="compositionally biased region" description="Polar residues" evidence="1">
    <location>
        <begin position="34"/>
        <end position="44"/>
    </location>
</feature>
<organism evidence="2">
    <name type="scientific">Salvia splendens</name>
    <name type="common">Scarlet sage</name>
    <dbReference type="NCBI Taxonomy" id="180675"/>
    <lineage>
        <taxon>Eukaryota</taxon>
        <taxon>Viridiplantae</taxon>
        <taxon>Streptophyta</taxon>
        <taxon>Embryophyta</taxon>
        <taxon>Tracheophyta</taxon>
        <taxon>Spermatophyta</taxon>
        <taxon>Magnoliopsida</taxon>
        <taxon>eudicotyledons</taxon>
        <taxon>Gunneridae</taxon>
        <taxon>Pentapetalae</taxon>
        <taxon>asterids</taxon>
        <taxon>lamiids</taxon>
        <taxon>Lamiales</taxon>
        <taxon>Lamiaceae</taxon>
        <taxon>Nepetoideae</taxon>
        <taxon>Mentheae</taxon>
        <taxon>Salviinae</taxon>
        <taxon>Salvia</taxon>
        <taxon>Salvia subgen. Calosphace</taxon>
        <taxon>core Calosphace</taxon>
    </lineage>
</organism>
<dbReference type="AlphaFoldDB" id="A0A8X8Y9H4"/>
<evidence type="ECO:0000313" key="2">
    <source>
        <dbReference type="EMBL" id="KAG6427489.1"/>
    </source>
</evidence>
<keyword evidence="3" id="KW-1185">Reference proteome</keyword>
<proteinExistence type="predicted"/>
<evidence type="ECO:0000256" key="1">
    <source>
        <dbReference type="SAM" id="MobiDB-lite"/>
    </source>
</evidence>
<feature type="compositionally biased region" description="Low complexity" evidence="1">
    <location>
        <begin position="129"/>
        <end position="142"/>
    </location>
</feature>
<dbReference type="Proteomes" id="UP000298416">
    <property type="component" value="Unassembled WGS sequence"/>
</dbReference>
<evidence type="ECO:0000313" key="3">
    <source>
        <dbReference type="Proteomes" id="UP000298416"/>
    </source>
</evidence>
<gene>
    <name evidence="2" type="ORF">SASPL_111735</name>
</gene>
<name>A0A8X8Y9H4_SALSN</name>
<reference evidence="2" key="1">
    <citation type="submission" date="2018-01" db="EMBL/GenBank/DDBJ databases">
        <authorList>
            <person name="Mao J.F."/>
        </authorList>
    </citation>
    <scope>NUCLEOTIDE SEQUENCE</scope>
    <source>
        <strain evidence="2">Huo1</strain>
        <tissue evidence="2">Leaf</tissue>
    </source>
</reference>
<comment type="caution">
    <text evidence="2">The sequence shown here is derived from an EMBL/GenBank/DDBJ whole genome shotgun (WGS) entry which is preliminary data.</text>
</comment>
<feature type="compositionally biased region" description="Basic residues" evidence="1">
    <location>
        <begin position="15"/>
        <end position="32"/>
    </location>
</feature>
<reference evidence="2" key="2">
    <citation type="submission" date="2020-08" db="EMBL/GenBank/DDBJ databases">
        <title>Plant Genome Project.</title>
        <authorList>
            <person name="Zhang R.-G."/>
        </authorList>
    </citation>
    <scope>NUCLEOTIDE SEQUENCE</scope>
    <source>
        <strain evidence="2">Huo1</strain>
        <tissue evidence="2">Leaf</tissue>
    </source>
</reference>
<dbReference type="EMBL" id="PNBA02000004">
    <property type="protein sequence ID" value="KAG6427489.1"/>
    <property type="molecule type" value="Genomic_DNA"/>
</dbReference>
<feature type="region of interest" description="Disordered" evidence="1">
    <location>
        <begin position="129"/>
        <end position="148"/>
    </location>
</feature>
<sequence length="271" mass="29098">MDSKPRIPATTTVGRVKRRLSNSSRRLRKRQPCPRNSANSDSSVSGKLAALRSLIPSGIGDAKPDQFRRRIATVCSSCLLGIGLERRKEYASMVLLVINHNSSHSLSISQFSLNMTKFPAYPRKTRLSYSDLDTTDSSSDESNPSERKSKRIIHELSLPLLKISSREIESECGADEFQNLIAVRSFISVHKRKSLSSSSITSIGGKYSVRTSSMIGISTSLEIEIGVEIGIAAVGSGVAVGGHQQDGECCRGVGGPSVKGGVGLSCVWGSV</sequence>